<evidence type="ECO:0000256" key="2">
    <source>
        <dbReference type="ARBA" id="ARBA00022679"/>
    </source>
</evidence>
<dbReference type="InterPro" id="IPR035595">
    <property type="entry name" value="UDP_glycos_trans_CS"/>
</dbReference>
<dbReference type="EC" id="2.4.1.-" evidence="4"/>
<keyword evidence="2 3" id="KW-0808">Transferase</keyword>
<dbReference type="PROSITE" id="PS00375">
    <property type="entry name" value="UDPGT"/>
    <property type="match status" value="1"/>
</dbReference>
<proteinExistence type="inferred from homology"/>
<evidence type="ECO:0000256" key="3">
    <source>
        <dbReference type="RuleBase" id="RU003718"/>
    </source>
</evidence>
<dbReference type="OrthoDB" id="5835829at2759"/>
<dbReference type="FunFam" id="3.40.50.2000:FF:000060">
    <property type="entry name" value="Glycosyltransferase"/>
    <property type="match status" value="1"/>
</dbReference>
<accession>A0A7J7DEU2</accession>
<name>A0A7J7DEU2_TRIWF</name>
<dbReference type="Pfam" id="PF26168">
    <property type="entry name" value="Glyco_transf_N"/>
    <property type="match status" value="1"/>
</dbReference>
<dbReference type="GO" id="GO:1901137">
    <property type="term" value="P:carbohydrate derivative biosynthetic process"/>
    <property type="evidence" value="ECO:0007669"/>
    <property type="project" value="UniProtKB-ARBA"/>
</dbReference>
<dbReference type="PANTHER" id="PTHR48044:SF9">
    <property type="entry name" value="UDP-GLYCOSYLTRANSFERASE SUPERFAMILY PROTEIN"/>
    <property type="match status" value="1"/>
</dbReference>
<evidence type="ECO:0000256" key="4">
    <source>
        <dbReference type="RuleBase" id="RU362057"/>
    </source>
</evidence>
<keyword evidence="3" id="KW-0328">Glycosyltransferase</keyword>
<dbReference type="EMBL" id="JAAARO010000007">
    <property type="protein sequence ID" value="KAF5744821.1"/>
    <property type="molecule type" value="Genomic_DNA"/>
</dbReference>
<dbReference type="InParanoid" id="A0A7J7DEU2"/>
<dbReference type="Proteomes" id="UP000593562">
    <property type="component" value="Unassembled WGS sequence"/>
</dbReference>
<dbReference type="Gene3D" id="3.40.50.2000">
    <property type="entry name" value="Glycogen Phosphorylase B"/>
    <property type="match status" value="2"/>
</dbReference>
<protein>
    <recommendedName>
        <fullName evidence="4">Glycosyltransferase</fullName>
        <ecNumber evidence="4">2.4.1.-</ecNumber>
    </recommendedName>
</protein>
<reference evidence="6 7" key="1">
    <citation type="journal article" date="2020" name="Nat. Commun.">
        <title>Genome of Tripterygium wilfordii and identification of cytochrome P450 involved in triptolide biosynthesis.</title>
        <authorList>
            <person name="Tu L."/>
            <person name="Su P."/>
            <person name="Zhang Z."/>
            <person name="Gao L."/>
            <person name="Wang J."/>
            <person name="Hu T."/>
            <person name="Zhou J."/>
            <person name="Zhang Y."/>
            <person name="Zhao Y."/>
            <person name="Liu Y."/>
            <person name="Song Y."/>
            <person name="Tong Y."/>
            <person name="Lu Y."/>
            <person name="Yang J."/>
            <person name="Xu C."/>
            <person name="Jia M."/>
            <person name="Peters R.J."/>
            <person name="Huang L."/>
            <person name="Gao W."/>
        </authorList>
    </citation>
    <scope>NUCLEOTIDE SEQUENCE [LARGE SCALE GENOMIC DNA]</scope>
    <source>
        <strain evidence="7">cv. XIE 37</strain>
        <tissue evidence="6">Leaf</tissue>
    </source>
</reference>
<dbReference type="InterPro" id="IPR002213">
    <property type="entry name" value="UDP_glucos_trans"/>
</dbReference>
<feature type="domain" description="Glycosyltransferase N-terminal" evidence="5">
    <location>
        <begin position="8"/>
        <end position="220"/>
    </location>
</feature>
<dbReference type="Pfam" id="PF00201">
    <property type="entry name" value="UDPGT"/>
    <property type="match status" value="1"/>
</dbReference>
<dbReference type="PANTHER" id="PTHR48044">
    <property type="entry name" value="GLYCOSYLTRANSFERASE"/>
    <property type="match status" value="1"/>
</dbReference>
<evidence type="ECO:0000313" key="6">
    <source>
        <dbReference type="EMBL" id="KAF5744821.1"/>
    </source>
</evidence>
<evidence type="ECO:0000256" key="1">
    <source>
        <dbReference type="ARBA" id="ARBA00009995"/>
    </source>
</evidence>
<dbReference type="InterPro" id="IPR058980">
    <property type="entry name" value="Glyco_transf_N"/>
</dbReference>
<dbReference type="SUPFAM" id="SSF53756">
    <property type="entry name" value="UDP-Glycosyltransferase/glycogen phosphorylase"/>
    <property type="match status" value="1"/>
</dbReference>
<organism evidence="6 7">
    <name type="scientific">Tripterygium wilfordii</name>
    <name type="common">Thunder God vine</name>
    <dbReference type="NCBI Taxonomy" id="458696"/>
    <lineage>
        <taxon>Eukaryota</taxon>
        <taxon>Viridiplantae</taxon>
        <taxon>Streptophyta</taxon>
        <taxon>Embryophyta</taxon>
        <taxon>Tracheophyta</taxon>
        <taxon>Spermatophyta</taxon>
        <taxon>Magnoliopsida</taxon>
        <taxon>eudicotyledons</taxon>
        <taxon>Gunneridae</taxon>
        <taxon>Pentapetalae</taxon>
        <taxon>rosids</taxon>
        <taxon>fabids</taxon>
        <taxon>Celastrales</taxon>
        <taxon>Celastraceae</taxon>
        <taxon>Tripterygium</taxon>
    </lineage>
</organism>
<comment type="similarity">
    <text evidence="1 3">Belongs to the UDP-glycosyltransferase family.</text>
</comment>
<evidence type="ECO:0000259" key="5">
    <source>
        <dbReference type="Pfam" id="PF26168"/>
    </source>
</evidence>
<evidence type="ECO:0000313" key="7">
    <source>
        <dbReference type="Proteomes" id="UP000593562"/>
    </source>
</evidence>
<dbReference type="AlphaFoldDB" id="A0A7J7DEU2"/>
<keyword evidence="7" id="KW-1185">Reference proteome</keyword>
<comment type="caution">
    <text evidence="6">The sequence shown here is derived from an EMBL/GenBank/DDBJ whole genome shotgun (WGS) entry which is preliminary data.</text>
</comment>
<sequence length="444" mass="50698">MDPKLQKTSVLMLPWLAHGHISPFFELAKKLSQYNFHIYFCSTPINLKPLRENPFPNKNKIQLIDLHLPSSLLPPHYHTTKDLPPHLMSTLKTAFDESKPVFCDVLKTLEPDILIYDFLQPWAPAAAIELNIRAVMFLLTGGATTSFLMHHCINPGVEFPFPEFRFPEAEVMKFINFMFDTANGITNGDRYFKCLERSNNMVLVKTSREIEAKYIDYCSVLTKKEMVSVGALVQEPEVKVDDTRTLNWLKKKEPSSVVFVSFGSEYFLSKKEMNEIALGLELSEVSFIWVVRFHGEGRDCRSIEEALPDGFLKRIGERGLIVENWAPQLKILEHPSIGGFVSHCGWSSTMEGMMFGVPIIAMPMQLDQPLNARLVVKFGVGIEVPRESGRIFQKEEMARVIKQVVMEEEGKEVRKKAKEVSQKMREIGDAEMDMIVEKLLLLLI</sequence>
<gene>
    <name evidence="6" type="ORF">HS088_TW07G00401</name>
</gene>
<dbReference type="CDD" id="cd03784">
    <property type="entry name" value="GT1_Gtf-like"/>
    <property type="match status" value="1"/>
</dbReference>
<dbReference type="GO" id="GO:0008194">
    <property type="term" value="F:UDP-glycosyltransferase activity"/>
    <property type="evidence" value="ECO:0007669"/>
    <property type="project" value="InterPro"/>
</dbReference>